<dbReference type="InterPro" id="IPR006597">
    <property type="entry name" value="Sel1-like"/>
</dbReference>
<dbReference type="EMBL" id="CADCTR010001641">
    <property type="protein sequence ID" value="CAA9305325.1"/>
    <property type="molecule type" value="Genomic_DNA"/>
</dbReference>
<reference evidence="1" key="1">
    <citation type="submission" date="2020-02" db="EMBL/GenBank/DDBJ databases">
        <authorList>
            <person name="Meier V. D."/>
        </authorList>
    </citation>
    <scope>NUCLEOTIDE SEQUENCE</scope>
    <source>
        <strain evidence="1">AVDCRST_MAG93</strain>
    </source>
</reference>
<dbReference type="InterPro" id="IPR011990">
    <property type="entry name" value="TPR-like_helical_dom_sf"/>
</dbReference>
<organism evidence="1">
    <name type="scientific">uncultured Chloroflexia bacterium</name>
    <dbReference type="NCBI Taxonomy" id="1672391"/>
    <lineage>
        <taxon>Bacteria</taxon>
        <taxon>Bacillati</taxon>
        <taxon>Chloroflexota</taxon>
        <taxon>Chloroflexia</taxon>
        <taxon>environmental samples</taxon>
    </lineage>
</organism>
<dbReference type="PANTHER" id="PTHR11102">
    <property type="entry name" value="SEL-1-LIKE PROTEIN"/>
    <property type="match status" value="1"/>
</dbReference>
<dbReference type="SMART" id="SM00671">
    <property type="entry name" value="SEL1"/>
    <property type="match status" value="3"/>
</dbReference>
<dbReference type="PANTHER" id="PTHR11102:SF160">
    <property type="entry name" value="ERAD-ASSOCIATED E3 UBIQUITIN-PROTEIN LIGASE COMPONENT HRD3"/>
    <property type="match status" value="1"/>
</dbReference>
<evidence type="ECO:0008006" key="2">
    <source>
        <dbReference type="Google" id="ProtNLM"/>
    </source>
</evidence>
<evidence type="ECO:0000313" key="1">
    <source>
        <dbReference type="EMBL" id="CAA9305325.1"/>
    </source>
</evidence>
<name>A0A6J4KGU5_9CHLR</name>
<dbReference type="SUPFAM" id="SSF81901">
    <property type="entry name" value="HCP-like"/>
    <property type="match status" value="1"/>
</dbReference>
<accession>A0A6J4KGU5</accession>
<dbReference type="Gene3D" id="1.25.40.10">
    <property type="entry name" value="Tetratricopeptide repeat domain"/>
    <property type="match status" value="1"/>
</dbReference>
<protein>
    <recommendedName>
        <fullName evidence="2">Sel1 repeat family protein</fullName>
    </recommendedName>
</protein>
<sequence length="265" mass="28050">MFASVRIPPIADIAEVRQAGGGLVGDCMRGMIEGAAVALLLLSACGNAQSSDTIVPALERLAAKNNPEAIYHLGMAYQTGTGVSKSPTKAFEAFRRASALGSALASYKVGCFYAGQEGETVKPDPELALRYKLVAARAGYALAQQDVAALYAQQGDIPTALSWLEQGVAQGWSGALSTYASVHNGAPGVEPDPVKTAAYFKLFLQRTDASEKQRAWLADFEAKLSPEQRRAADTIVRSYRASPTPLTIKALSGQKAAIDLVTDQR</sequence>
<dbReference type="AlphaFoldDB" id="A0A6J4KGU5"/>
<dbReference type="InterPro" id="IPR050767">
    <property type="entry name" value="Sel1_AlgK"/>
</dbReference>
<dbReference type="Pfam" id="PF08238">
    <property type="entry name" value="Sel1"/>
    <property type="match status" value="3"/>
</dbReference>
<proteinExistence type="predicted"/>
<gene>
    <name evidence="1" type="ORF">AVDCRST_MAG93-4878</name>
</gene>